<evidence type="ECO:0000313" key="3">
    <source>
        <dbReference type="Proteomes" id="UP000326759"/>
    </source>
</evidence>
<dbReference type="EMBL" id="SEYY01006002">
    <property type="protein sequence ID" value="KAB7503035.1"/>
    <property type="molecule type" value="Genomic_DNA"/>
</dbReference>
<evidence type="ECO:0000313" key="2">
    <source>
        <dbReference type="EMBL" id="KAB7503035.1"/>
    </source>
</evidence>
<dbReference type="Pfam" id="PF07177">
    <property type="entry name" value="Neuralized"/>
    <property type="match status" value="1"/>
</dbReference>
<reference evidence="2 3" key="1">
    <citation type="journal article" date="2019" name="PLoS Biol.">
        <title>Sex chromosomes control vertical transmission of feminizing Wolbachia symbionts in an isopod.</title>
        <authorList>
            <person name="Becking T."/>
            <person name="Chebbi M.A."/>
            <person name="Giraud I."/>
            <person name="Moumen B."/>
            <person name="Laverre T."/>
            <person name="Caubet Y."/>
            <person name="Peccoud J."/>
            <person name="Gilbert C."/>
            <person name="Cordaux R."/>
        </authorList>
    </citation>
    <scope>NUCLEOTIDE SEQUENCE [LARGE SCALE GENOMIC DNA]</scope>
    <source>
        <strain evidence="2">ANa2</strain>
        <tissue evidence="2">Whole body excluding digestive tract and cuticle</tissue>
    </source>
</reference>
<protein>
    <recommendedName>
        <fullName evidence="1">NHR domain-containing protein</fullName>
    </recommendedName>
</protein>
<dbReference type="Proteomes" id="UP000326759">
    <property type="component" value="Unassembled WGS sequence"/>
</dbReference>
<dbReference type="InterPro" id="IPR006573">
    <property type="entry name" value="NHR_dom"/>
</dbReference>
<gene>
    <name evidence="2" type="ORF">Anas_12646</name>
</gene>
<dbReference type="PROSITE" id="PS51065">
    <property type="entry name" value="NHR"/>
    <property type="match status" value="1"/>
</dbReference>
<comment type="caution">
    <text evidence="2">The sequence shown here is derived from an EMBL/GenBank/DDBJ whole genome shotgun (WGS) entry which is preliminary data.</text>
</comment>
<accession>A0A5N5TD47</accession>
<name>A0A5N5TD47_9CRUS</name>
<keyword evidence="3" id="KW-1185">Reference proteome</keyword>
<organism evidence="2 3">
    <name type="scientific">Armadillidium nasatum</name>
    <dbReference type="NCBI Taxonomy" id="96803"/>
    <lineage>
        <taxon>Eukaryota</taxon>
        <taxon>Metazoa</taxon>
        <taxon>Ecdysozoa</taxon>
        <taxon>Arthropoda</taxon>
        <taxon>Crustacea</taxon>
        <taxon>Multicrustacea</taxon>
        <taxon>Malacostraca</taxon>
        <taxon>Eumalacostraca</taxon>
        <taxon>Peracarida</taxon>
        <taxon>Isopoda</taxon>
        <taxon>Oniscidea</taxon>
        <taxon>Crinocheta</taxon>
        <taxon>Armadillidiidae</taxon>
        <taxon>Armadillidium</taxon>
    </lineage>
</organism>
<evidence type="ECO:0000259" key="1">
    <source>
        <dbReference type="PROSITE" id="PS51065"/>
    </source>
</evidence>
<sequence length="64" mass="7797">MHVDNTLQLWAFFDVYGNTKKIKILFQCKFSSMTKQSTTFSEYYNRQLLKHSKERPLPWDIHKQ</sequence>
<feature type="domain" description="NHR" evidence="1">
    <location>
        <begin position="1"/>
        <end position="27"/>
    </location>
</feature>
<dbReference type="AlphaFoldDB" id="A0A5N5TD47"/>
<proteinExistence type="predicted"/>